<reference evidence="3 4" key="1">
    <citation type="submission" date="2022-09" db="EMBL/GenBank/DDBJ databases">
        <title>Interaction between co-microsymbionts with complementary sets of symbiotic genes in legume-rhizobium systems.</title>
        <authorList>
            <person name="Safronova V."/>
            <person name="Sazanova A."/>
            <person name="Afonin A."/>
            <person name="Chirak E."/>
        </authorList>
    </citation>
    <scope>NUCLEOTIDE SEQUENCE [LARGE SCALE GENOMIC DNA]</scope>
    <source>
        <strain evidence="3 4">A18/4-1</strain>
    </source>
</reference>
<dbReference type="InterPro" id="IPR011006">
    <property type="entry name" value="CheY-like_superfamily"/>
</dbReference>
<keyword evidence="4" id="KW-1185">Reference proteome</keyword>
<gene>
    <name evidence="3" type="ORF">N8A98_08140</name>
</gene>
<accession>A0ABY6CIL1</accession>
<evidence type="ECO:0000256" key="1">
    <source>
        <dbReference type="PROSITE-ProRule" id="PRU00169"/>
    </source>
</evidence>
<dbReference type="Proteomes" id="UP001061862">
    <property type="component" value="Chromosome"/>
</dbReference>
<dbReference type="EMBL" id="CP104965">
    <property type="protein sequence ID" value="UXN71142.1"/>
    <property type="molecule type" value="Genomic_DNA"/>
</dbReference>
<dbReference type="SUPFAM" id="SSF52172">
    <property type="entry name" value="CheY-like"/>
    <property type="match status" value="1"/>
</dbReference>
<evidence type="ECO:0000313" key="4">
    <source>
        <dbReference type="Proteomes" id="UP001061862"/>
    </source>
</evidence>
<proteinExistence type="predicted"/>
<evidence type="ECO:0000259" key="2">
    <source>
        <dbReference type="PROSITE" id="PS50110"/>
    </source>
</evidence>
<feature type="domain" description="Response regulatory" evidence="2">
    <location>
        <begin position="9"/>
        <end position="121"/>
    </location>
</feature>
<name>A0ABY6CIL1_9HYPH</name>
<keyword evidence="1" id="KW-0597">Phosphoprotein</keyword>
<dbReference type="Gene3D" id="3.40.50.2300">
    <property type="match status" value="1"/>
</dbReference>
<evidence type="ECO:0000313" key="3">
    <source>
        <dbReference type="EMBL" id="UXN71142.1"/>
    </source>
</evidence>
<organism evidence="3 4">
    <name type="scientific">Devosia neptuniae</name>
    <dbReference type="NCBI Taxonomy" id="191302"/>
    <lineage>
        <taxon>Bacteria</taxon>
        <taxon>Pseudomonadati</taxon>
        <taxon>Pseudomonadota</taxon>
        <taxon>Alphaproteobacteria</taxon>
        <taxon>Hyphomicrobiales</taxon>
        <taxon>Devosiaceae</taxon>
        <taxon>Devosia</taxon>
    </lineage>
</organism>
<sequence>MTQPHGDLRVLICEDEYLLASDLANELGSRGVDVVGVMGRVSEIKTALESPDFAANAVVLDVQLLDGMALDLVAPLLAKGVAVVLCSGYGTRDLPPEFAHLPSVGKPTDTDQLLAALARFDRPHDTITAP</sequence>
<protein>
    <recommendedName>
        <fullName evidence="2">Response regulatory domain-containing protein</fullName>
    </recommendedName>
</protein>
<dbReference type="InterPro" id="IPR001789">
    <property type="entry name" value="Sig_transdc_resp-reg_receiver"/>
</dbReference>
<feature type="modified residue" description="4-aspartylphosphate" evidence="1">
    <location>
        <position position="61"/>
    </location>
</feature>
<dbReference type="RefSeq" id="WP_262170553.1">
    <property type="nucleotide sequence ID" value="NZ_CP104965.1"/>
</dbReference>
<dbReference type="PROSITE" id="PS50110">
    <property type="entry name" value="RESPONSE_REGULATORY"/>
    <property type="match status" value="1"/>
</dbReference>